<protein>
    <submittedName>
        <fullName evidence="1">Uncharacterized protein</fullName>
    </submittedName>
</protein>
<name>A0A8J2I2E7_9PLEO</name>
<evidence type="ECO:0000313" key="1">
    <source>
        <dbReference type="EMBL" id="CAG5156482.1"/>
    </source>
</evidence>
<gene>
    <name evidence="1" type="ORF">ALTATR162_LOCUS4280</name>
</gene>
<reference evidence="1" key="1">
    <citation type="submission" date="2021-05" db="EMBL/GenBank/DDBJ databases">
        <authorList>
            <person name="Stam R."/>
        </authorList>
    </citation>
    <scope>NUCLEOTIDE SEQUENCE</scope>
    <source>
        <strain evidence="1">CS162</strain>
    </source>
</reference>
<comment type="caution">
    <text evidence="1">The sequence shown here is derived from an EMBL/GenBank/DDBJ whole genome shotgun (WGS) entry which is preliminary data.</text>
</comment>
<dbReference type="EMBL" id="CAJRGZ010000017">
    <property type="protein sequence ID" value="CAG5156482.1"/>
    <property type="molecule type" value="Genomic_DNA"/>
</dbReference>
<dbReference type="RefSeq" id="XP_043167825.1">
    <property type="nucleotide sequence ID" value="XM_043311890.1"/>
</dbReference>
<evidence type="ECO:0000313" key="2">
    <source>
        <dbReference type="Proteomes" id="UP000676310"/>
    </source>
</evidence>
<proteinExistence type="predicted"/>
<sequence length="219" mass="24480">MPLALPDLKSRSVLVIAMSPKSLAELTASYEKPLTVANTTTIEEGITMFDTDARKKLDTTFSLSAPNEDIVCSGGPAAIVASRELGWRGKGLSQNRKIKIWTTPCGMWYYGLDDQHSFSRHHRVTRHNLVPMAYAMANNFLTNICPPEIRQFVLAFVDALMSDLADTGNLKTPSFKAQEKFLKIWKDEGSFDLLWFSRAKVMAGKLMRKVATQLLPPEL</sequence>
<dbReference type="AlphaFoldDB" id="A0A8J2I2E7"/>
<keyword evidence="2" id="KW-1185">Reference proteome</keyword>
<organism evidence="1 2">
    <name type="scientific">Alternaria atra</name>
    <dbReference type="NCBI Taxonomy" id="119953"/>
    <lineage>
        <taxon>Eukaryota</taxon>
        <taxon>Fungi</taxon>
        <taxon>Dikarya</taxon>
        <taxon>Ascomycota</taxon>
        <taxon>Pezizomycotina</taxon>
        <taxon>Dothideomycetes</taxon>
        <taxon>Pleosporomycetidae</taxon>
        <taxon>Pleosporales</taxon>
        <taxon>Pleosporineae</taxon>
        <taxon>Pleosporaceae</taxon>
        <taxon>Alternaria</taxon>
        <taxon>Alternaria sect. Ulocladioides</taxon>
    </lineage>
</organism>
<dbReference type="GeneID" id="67015930"/>
<dbReference type="OrthoDB" id="3693166at2759"/>
<dbReference type="Proteomes" id="UP000676310">
    <property type="component" value="Unassembled WGS sequence"/>
</dbReference>
<accession>A0A8J2I2E7</accession>